<dbReference type="RefSeq" id="WP_185661356.1">
    <property type="nucleotide sequence ID" value="NZ_CAWPOO010000013.1"/>
</dbReference>
<dbReference type="InterPro" id="IPR020084">
    <property type="entry name" value="NUDIX_hydrolase_CS"/>
</dbReference>
<dbReference type="CDD" id="cd04681">
    <property type="entry name" value="NUDIX_Hydrolase"/>
    <property type="match status" value="1"/>
</dbReference>
<comment type="caution">
    <text evidence="3">The sequence shown here is derived from an EMBL/GenBank/DDBJ whole genome shotgun (WGS) entry which is preliminary data.</text>
</comment>
<protein>
    <submittedName>
        <fullName evidence="3">NUDIX domain-containing protein</fullName>
    </submittedName>
</protein>
<keyword evidence="1" id="KW-0378">Hydrolase</keyword>
<gene>
    <name evidence="3" type="ORF">H5P27_15555</name>
</gene>
<reference evidence="3 4" key="1">
    <citation type="submission" date="2020-07" db="EMBL/GenBank/DDBJ databases">
        <authorList>
            <person name="Feng X."/>
        </authorList>
    </citation>
    <scope>NUCLEOTIDE SEQUENCE [LARGE SCALE GENOMIC DNA]</scope>
    <source>
        <strain evidence="3 4">JCM23202</strain>
    </source>
</reference>
<dbReference type="AlphaFoldDB" id="A0A7X1B857"/>
<sequence length="176" mass="19693">MSLKPVPEHFNFCPSCGSSNITFTGGNHIACSDCDFGLYFNPTSSAGALIFDKLGKLLVIERARDPSKGKYGIPGGFADFGERLEEVVRRETKEETNLHIESATFYASFPNRYAYRDVLYQVTDTYFMATVDSFDSLSAEESEVAGIHLVDPREVPSDQWAFESLRAVMEKYLSEL</sequence>
<dbReference type="PANTHER" id="PTHR43736">
    <property type="entry name" value="ADP-RIBOSE PYROPHOSPHATASE"/>
    <property type="match status" value="1"/>
</dbReference>
<dbReference type="InterPro" id="IPR000086">
    <property type="entry name" value="NUDIX_hydrolase_dom"/>
</dbReference>
<dbReference type="PANTHER" id="PTHR43736:SF1">
    <property type="entry name" value="DIHYDRONEOPTERIN TRIPHOSPHATE DIPHOSPHATASE"/>
    <property type="match status" value="1"/>
</dbReference>
<dbReference type="InterPro" id="IPR015797">
    <property type="entry name" value="NUDIX_hydrolase-like_dom_sf"/>
</dbReference>
<evidence type="ECO:0000313" key="3">
    <source>
        <dbReference type="EMBL" id="MBC2607469.1"/>
    </source>
</evidence>
<dbReference type="SUPFAM" id="SSF55811">
    <property type="entry name" value="Nudix"/>
    <property type="match status" value="1"/>
</dbReference>
<accession>A0A7X1B857</accession>
<evidence type="ECO:0000313" key="4">
    <source>
        <dbReference type="Proteomes" id="UP000526501"/>
    </source>
</evidence>
<dbReference type="PROSITE" id="PS00893">
    <property type="entry name" value="NUDIX_BOX"/>
    <property type="match status" value="1"/>
</dbReference>
<feature type="domain" description="Nudix hydrolase" evidence="2">
    <location>
        <begin position="41"/>
        <end position="172"/>
    </location>
</feature>
<dbReference type="Proteomes" id="UP000526501">
    <property type="component" value="Unassembled WGS sequence"/>
</dbReference>
<dbReference type="GO" id="GO:0016787">
    <property type="term" value="F:hydrolase activity"/>
    <property type="evidence" value="ECO:0007669"/>
    <property type="project" value="UniProtKB-KW"/>
</dbReference>
<evidence type="ECO:0000259" key="2">
    <source>
        <dbReference type="PROSITE" id="PS51462"/>
    </source>
</evidence>
<dbReference type="Pfam" id="PF00293">
    <property type="entry name" value="NUDIX"/>
    <property type="match status" value="1"/>
</dbReference>
<name>A0A7X1B857_9BACT</name>
<proteinExistence type="predicted"/>
<organism evidence="3 4">
    <name type="scientific">Pelagicoccus albus</name>
    <dbReference type="NCBI Taxonomy" id="415222"/>
    <lineage>
        <taxon>Bacteria</taxon>
        <taxon>Pseudomonadati</taxon>
        <taxon>Verrucomicrobiota</taxon>
        <taxon>Opitutia</taxon>
        <taxon>Puniceicoccales</taxon>
        <taxon>Pelagicoccaceae</taxon>
        <taxon>Pelagicoccus</taxon>
    </lineage>
</organism>
<dbReference type="Gene3D" id="3.90.79.10">
    <property type="entry name" value="Nucleoside Triphosphate Pyrophosphohydrolase"/>
    <property type="match status" value="1"/>
</dbReference>
<dbReference type="EMBL" id="JACHVC010000013">
    <property type="protein sequence ID" value="MBC2607469.1"/>
    <property type="molecule type" value="Genomic_DNA"/>
</dbReference>
<dbReference type="PROSITE" id="PS51462">
    <property type="entry name" value="NUDIX"/>
    <property type="match status" value="1"/>
</dbReference>
<evidence type="ECO:0000256" key="1">
    <source>
        <dbReference type="ARBA" id="ARBA00022801"/>
    </source>
</evidence>
<keyword evidence="4" id="KW-1185">Reference proteome</keyword>